<evidence type="ECO:0000313" key="1">
    <source>
        <dbReference type="EMBL" id="TNN76138.1"/>
    </source>
</evidence>
<dbReference type="EMBL" id="SRLO01000096">
    <property type="protein sequence ID" value="TNN76138.1"/>
    <property type="molecule type" value="Genomic_DNA"/>
</dbReference>
<name>A0A4Z2IDQ7_9TELE</name>
<gene>
    <name evidence="1" type="ORF">EYF80_013669</name>
</gene>
<dbReference type="Proteomes" id="UP000314294">
    <property type="component" value="Unassembled WGS sequence"/>
</dbReference>
<comment type="caution">
    <text evidence="1">The sequence shown here is derived from an EMBL/GenBank/DDBJ whole genome shotgun (WGS) entry which is preliminary data.</text>
</comment>
<evidence type="ECO:0000313" key="2">
    <source>
        <dbReference type="Proteomes" id="UP000314294"/>
    </source>
</evidence>
<sequence length="195" mass="21501">MSIIRRVHVCSGPHAHVDQIPQHKAVCMRVDVSAHQKHTKQTVRSQAKTIVAPSFIFKPAKPDVLEAHSVLQALSKDKNIAEEEQVSLVGLPALCDLNTLVQQQLSVLTCEAEDKWTLLHGDPTGGLLLSEGRGHTRVLSTWMAGEHQFRSMPVARWHADGLVTDQDQDTKDQGDSSCTTKLFKYQSGFIGAFSL</sequence>
<accession>A0A4Z2IDQ7</accession>
<keyword evidence="2" id="KW-1185">Reference proteome</keyword>
<protein>
    <submittedName>
        <fullName evidence="1">Uncharacterized protein</fullName>
    </submittedName>
</protein>
<dbReference type="AlphaFoldDB" id="A0A4Z2IDQ7"/>
<proteinExistence type="predicted"/>
<organism evidence="1 2">
    <name type="scientific">Liparis tanakae</name>
    <name type="common">Tanaka's snailfish</name>
    <dbReference type="NCBI Taxonomy" id="230148"/>
    <lineage>
        <taxon>Eukaryota</taxon>
        <taxon>Metazoa</taxon>
        <taxon>Chordata</taxon>
        <taxon>Craniata</taxon>
        <taxon>Vertebrata</taxon>
        <taxon>Euteleostomi</taxon>
        <taxon>Actinopterygii</taxon>
        <taxon>Neopterygii</taxon>
        <taxon>Teleostei</taxon>
        <taxon>Neoteleostei</taxon>
        <taxon>Acanthomorphata</taxon>
        <taxon>Eupercaria</taxon>
        <taxon>Perciformes</taxon>
        <taxon>Cottioidei</taxon>
        <taxon>Cottales</taxon>
        <taxon>Liparidae</taxon>
        <taxon>Liparis</taxon>
    </lineage>
</organism>
<reference evidence="1 2" key="1">
    <citation type="submission" date="2019-03" db="EMBL/GenBank/DDBJ databases">
        <title>First draft genome of Liparis tanakae, snailfish: a comprehensive survey of snailfish specific genes.</title>
        <authorList>
            <person name="Kim W."/>
            <person name="Song I."/>
            <person name="Jeong J.-H."/>
            <person name="Kim D."/>
            <person name="Kim S."/>
            <person name="Ryu S."/>
            <person name="Song J.Y."/>
            <person name="Lee S.K."/>
        </authorList>
    </citation>
    <scope>NUCLEOTIDE SEQUENCE [LARGE SCALE GENOMIC DNA]</scope>
    <source>
        <tissue evidence="1">Muscle</tissue>
    </source>
</reference>